<comment type="caution">
    <text evidence="2">The sequence shown here is derived from an EMBL/GenBank/DDBJ whole genome shotgun (WGS) entry which is preliminary data.</text>
</comment>
<gene>
    <name evidence="2" type="ORF">JFN90_21975</name>
</gene>
<keyword evidence="1" id="KW-0812">Transmembrane</keyword>
<feature type="transmembrane region" description="Helical" evidence="1">
    <location>
        <begin position="7"/>
        <end position="28"/>
    </location>
</feature>
<proteinExistence type="predicted"/>
<evidence type="ECO:0008006" key="4">
    <source>
        <dbReference type="Google" id="ProtNLM"/>
    </source>
</evidence>
<keyword evidence="3" id="KW-1185">Reference proteome</keyword>
<keyword evidence="1" id="KW-0472">Membrane</keyword>
<accession>A0ABS0YY63</accession>
<protein>
    <recommendedName>
        <fullName evidence="4">DUF1571 domain-containing protein</fullName>
    </recommendedName>
</protein>
<dbReference type="Proteomes" id="UP000641025">
    <property type="component" value="Unassembled WGS sequence"/>
</dbReference>
<sequence>MEWLRDLNPFAIGMLSVAALTTVIIFFAPKSTTKTEKAASECGLKKISLNQFGHYLNKTPCSCLQSMFDGSRFNSPTIGEIYSGKYDNFIVSLFTLILPTGRAGTWQTVIHLRSDPTRWLPMFSITDDVVGKKISDILKCEHTRLTPLINPNFINRQSEVESILAALSRKSVIDPSIKSLKSPVRGIVVDSTGEDLFLYRHGELVETYNLNNFIVRAVNLWQMIDSGQIDISLFREPMNRKAKKKAHSVTSNKETADGLR</sequence>
<reference evidence="2 3" key="1">
    <citation type="submission" date="2020-12" db="EMBL/GenBank/DDBJ databases">
        <title>Geomonas sp. Red259, isolated from paddy soil.</title>
        <authorList>
            <person name="Xu Z."/>
            <person name="Zhang Z."/>
            <person name="Masuda Y."/>
            <person name="Itoh H."/>
            <person name="Senoo K."/>
        </authorList>
    </citation>
    <scope>NUCLEOTIDE SEQUENCE [LARGE SCALE GENOMIC DNA]</scope>
    <source>
        <strain evidence="2 3">Red259</strain>
    </source>
</reference>
<organism evidence="2 3">
    <name type="scientific">Geomonas propionica</name>
    <dbReference type="NCBI Taxonomy" id="2798582"/>
    <lineage>
        <taxon>Bacteria</taxon>
        <taxon>Pseudomonadati</taxon>
        <taxon>Thermodesulfobacteriota</taxon>
        <taxon>Desulfuromonadia</taxon>
        <taxon>Geobacterales</taxon>
        <taxon>Geobacteraceae</taxon>
        <taxon>Geomonas</taxon>
    </lineage>
</organism>
<dbReference type="EMBL" id="JAEMHK010000030">
    <property type="protein sequence ID" value="MBJ6802808.1"/>
    <property type="molecule type" value="Genomic_DNA"/>
</dbReference>
<dbReference type="RefSeq" id="WP_199397278.1">
    <property type="nucleotide sequence ID" value="NZ_JAEMHK010000030.1"/>
</dbReference>
<evidence type="ECO:0000313" key="3">
    <source>
        <dbReference type="Proteomes" id="UP000641025"/>
    </source>
</evidence>
<keyword evidence="1" id="KW-1133">Transmembrane helix</keyword>
<evidence type="ECO:0000313" key="2">
    <source>
        <dbReference type="EMBL" id="MBJ6802808.1"/>
    </source>
</evidence>
<name>A0ABS0YY63_9BACT</name>
<evidence type="ECO:0000256" key="1">
    <source>
        <dbReference type="SAM" id="Phobius"/>
    </source>
</evidence>